<dbReference type="Pfam" id="PF00675">
    <property type="entry name" value="Peptidase_M16"/>
    <property type="match status" value="1"/>
</dbReference>
<dbReference type="SUPFAM" id="SSF63411">
    <property type="entry name" value="LuxS/MPP-like metallohydrolase"/>
    <property type="match status" value="4"/>
</dbReference>
<proteinExistence type="predicted"/>
<dbReference type="Proteomes" id="UP000473885">
    <property type="component" value="Unassembled WGS sequence"/>
</dbReference>
<dbReference type="GO" id="GO:0016485">
    <property type="term" value="P:protein processing"/>
    <property type="evidence" value="ECO:0007669"/>
    <property type="project" value="TreeGrafter"/>
</dbReference>
<evidence type="ECO:0000256" key="1">
    <source>
        <dbReference type="SAM" id="Coils"/>
    </source>
</evidence>
<dbReference type="SMART" id="SM01264">
    <property type="entry name" value="M16C_associated"/>
    <property type="match status" value="1"/>
</dbReference>
<sequence length="975" mass="114081">MRLKVGEVYHGFKLLKEETIKEINSIAQEFLHEKSGAKLLYLNNDDDNKVFSISFRTPPKDSTGVAHILEHSVLCGSRKFPVKEPFVELIKGSLNTFLNAMTFPDKTMYPVASTNDKDFINLMDVYLDAVLYPNIYKYPEILMQEGWHYELENKEDDLQYKGVVYNEMKGALSSPDSILFRKIQESLFKDTIYGVESGGDPKDIPNLTYEEFLDFHKKYYHPSNSFIFLYGKMDIVDKLKFINDNYLKDFKKIEVDSEIKPQKSFKEPQYMEIKYPILNNESEKDKTYLSLNFAVGKSTDKELYLAFDILEYILLETPSSPLKKALLEAKIGKDIFGVYDNSILQPTFSIVLKNSNEDKLEEFKSIVYDTLNRLVDEGIDKKLIESSINIKEFALREADYQGYPKGLIYNFKCMDSWLYGENPIIHLEYNEVLKNIKKALNTNYFEDLIERYLLNNNHASLLVIKPEKGLEEKRIEDVKNKLKKYKESLKEDEIDNLIRETKKLQERQKSRDSVENLKKIPLLSIDDIDENGEKLPLEEKEILGIKTLYHNIFTNKISYINLYFNTKAIEKEDIPYISLLSSVLGKVSTENYNYADLSNEININTGGIKYGAECFSDSKDFNKYYPMFVINAKCLSSKVKNLMEILKEIISNTRFDEKERLREVVEELKSRMQMVMFDRGDIVAVKRLFSYFSPSGKYDEVLYGIEFYKFIEDLEKNFDEKFEKVSSSLEKVFNKIFNINNLLISVASEEEDFDNFKKEFKILKDVLKDEELIYYDYNFKLNEKNEGFITTSKVQYVAKGYNFQKLGYEYKGRLQLIKTIISYDYLWNKVRVQGGAYGCFTSFMKNGNTFFASYRDPNLKETLNAYDNASKYLADFDTEEREMTKYIIGTISDIDMPLTPSMKARRAVDYYLRNISYEDMQRDRKDILEANPASIREVSALIKESMNENYICVVGNEEKIKENKEEFNNILNIFE</sequence>
<dbReference type="Pfam" id="PF22516">
    <property type="entry name" value="PreP_C"/>
    <property type="match status" value="1"/>
</dbReference>
<organism evidence="3 4">
    <name type="scientific">Clostridium niameyense</name>
    <dbReference type="NCBI Taxonomy" id="1622073"/>
    <lineage>
        <taxon>Bacteria</taxon>
        <taxon>Bacillati</taxon>
        <taxon>Bacillota</taxon>
        <taxon>Clostridia</taxon>
        <taxon>Eubacteriales</taxon>
        <taxon>Clostridiaceae</taxon>
        <taxon>Clostridium</taxon>
    </lineage>
</organism>
<feature type="coiled-coil region" evidence="1">
    <location>
        <begin position="468"/>
        <end position="507"/>
    </location>
</feature>
<dbReference type="GO" id="GO:0046872">
    <property type="term" value="F:metal ion binding"/>
    <property type="evidence" value="ECO:0007669"/>
    <property type="project" value="InterPro"/>
</dbReference>
<keyword evidence="4" id="KW-1185">Reference proteome</keyword>
<protein>
    <submittedName>
        <fullName evidence="3">Insulinase family protein</fullName>
    </submittedName>
</protein>
<dbReference type="InterPro" id="IPR055130">
    <property type="entry name" value="PreP_C"/>
</dbReference>
<keyword evidence="1" id="KW-0175">Coiled coil</keyword>
<evidence type="ECO:0000313" key="4">
    <source>
        <dbReference type="Proteomes" id="UP000473885"/>
    </source>
</evidence>
<dbReference type="InterPro" id="IPR007863">
    <property type="entry name" value="Peptidase_M16_C"/>
</dbReference>
<reference evidence="3 4" key="1">
    <citation type="submission" date="2019-04" db="EMBL/GenBank/DDBJ databases">
        <title>Genome sequencing of Clostridium botulinum Groups I-IV and Clostridium butyricum.</title>
        <authorList>
            <person name="Brunt J."/>
            <person name="Van Vliet A.H.M."/>
            <person name="Stringer S.C."/>
            <person name="Carter A.T."/>
            <person name="Peck M.W."/>
        </authorList>
    </citation>
    <scope>NUCLEOTIDE SEQUENCE [LARGE SCALE GENOMIC DNA]</scope>
    <source>
        <strain evidence="3 4">IFR 18/094</strain>
    </source>
</reference>
<dbReference type="Gene3D" id="3.30.830.10">
    <property type="entry name" value="Metalloenzyme, LuxS/M16 peptidase-like"/>
    <property type="match status" value="4"/>
</dbReference>
<dbReference type="Pfam" id="PF08367">
    <property type="entry name" value="M16C_assoc"/>
    <property type="match status" value="1"/>
</dbReference>
<dbReference type="FunFam" id="3.30.830.10:FF:000034">
    <property type="entry name" value="presequence protease 1, chloroplastic/mitochondrial"/>
    <property type="match status" value="1"/>
</dbReference>
<dbReference type="AlphaFoldDB" id="A0A6M0RB59"/>
<dbReference type="InterPro" id="IPR011249">
    <property type="entry name" value="Metalloenz_LuxS/M16"/>
</dbReference>
<dbReference type="Pfam" id="PF05193">
    <property type="entry name" value="Peptidase_M16_C"/>
    <property type="match status" value="1"/>
</dbReference>
<dbReference type="InterPro" id="IPR011765">
    <property type="entry name" value="Pept_M16_N"/>
</dbReference>
<dbReference type="GO" id="GO:0004222">
    <property type="term" value="F:metalloendopeptidase activity"/>
    <property type="evidence" value="ECO:0007669"/>
    <property type="project" value="TreeGrafter"/>
</dbReference>
<dbReference type="PANTHER" id="PTHR43016">
    <property type="entry name" value="PRESEQUENCE PROTEASE"/>
    <property type="match status" value="1"/>
</dbReference>
<comment type="caution">
    <text evidence="3">The sequence shown here is derived from an EMBL/GenBank/DDBJ whole genome shotgun (WGS) entry which is preliminary data.</text>
</comment>
<dbReference type="RefSeq" id="WP_163248998.1">
    <property type="nucleotide sequence ID" value="NZ_SXDP01000003.1"/>
</dbReference>
<gene>
    <name evidence="3" type="ORF">FDF74_06105</name>
</gene>
<dbReference type="PANTHER" id="PTHR43016:SF13">
    <property type="entry name" value="PRESEQUENCE PROTEASE, MITOCHONDRIAL"/>
    <property type="match status" value="1"/>
</dbReference>
<name>A0A6M0RB59_9CLOT</name>
<evidence type="ECO:0000259" key="2">
    <source>
        <dbReference type="SMART" id="SM01264"/>
    </source>
</evidence>
<accession>A0A6M0RB59</accession>
<dbReference type="InterPro" id="IPR013578">
    <property type="entry name" value="Peptidase_M16C_assoc"/>
</dbReference>
<dbReference type="EMBL" id="SXDP01000003">
    <property type="protein sequence ID" value="NEZ46789.1"/>
    <property type="molecule type" value="Genomic_DNA"/>
</dbReference>
<feature type="domain" description="Peptidase M16C associated" evidence="2">
    <location>
        <begin position="464"/>
        <end position="714"/>
    </location>
</feature>
<evidence type="ECO:0000313" key="3">
    <source>
        <dbReference type="EMBL" id="NEZ46789.1"/>
    </source>
</evidence>